<evidence type="ECO:0000256" key="4">
    <source>
        <dbReference type="ARBA" id="ARBA00022842"/>
    </source>
</evidence>
<comment type="similarity">
    <text evidence="2 6">Belongs to the terpene synthase family.</text>
</comment>
<dbReference type="InterPro" id="IPR008949">
    <property type="entry name" value="Isoprenoid_synthase_dom_sf"/>
</dbReference>
<comment type="cofactor">
    <cofactor evidence="1 6">
        <name>Mg(2+)</name>
        <dbReference type="ChEBI" id="CHEBI:18420"/>
    </cofactor>
</comment>
<dbReference type="STRING" id="685588.A0A067T6V4"/>
<dbReference type="PANTHER" id="PTHR35201:SF4">
    <property type="entry name" value="BETA-PINACENE SYNTHASE-RELATED"/>
    <property type="match status" value="1"/>
</dbReference>
<keyword evidence="3 6" id="KW-0479">Metal-binding</keyword>
<evidence type="ECO:0000313" key="7">
    <source>
        <dbReference type="EMBL" id="KDR78905.1"/>
    </source>
</evidence>
<dbReference type="SUPFAM" id="SSF48576">
    <property type="entry name" value="Terpenoid synthases"/>
    <property type="match status" value="1"/>
</dbReference>
<evidence type="ECO:0000313" key="8">
    <source>
        <dbReference type="Proteomes" id="UP000027222"/>
    </source>
</evidence>
<dbReference type="GO" id="GO:0008299">
    <property type="term" value="P:isoprenoid biosynthetic process"/>
    <property type="evidence" value="ECO:0007669"/>
    <property type="project" value="UniProtKB-ARBA"/>
</dbReference>
<gene>
    <name evidence="7" type="ORF">GALMADRAFT_1278404</name>
</gene>
<keyword evidence="8" id="KW-1185">Reference proteome</keyword>
<dbReference type="AlphaFoldDB" id="A0A067T6V4"/>
<keyword evidence="4 6" id="KW-0460">Magnesium</keyword>
<dbReference type="EC" id="4.2.3.-" evidence="6"/>
<dbReference type="SFLD" id="SFLDG01020">
    <property type="entry name" value="Terpene_Cyclase_Like_2"/>
    <property type="match status" value="1"/>
</dbReference>
<dbReference type="GO" id="GO:0046872">
    <property type="term" value="F:metal ion binding"/>
    <property type="evidence" value="ECO:0007669"/>
    <property type="project" value="UniProtKB-KW"/>
</dbReference>
<evidence type="ECO:0000256" key="6">
    <source>
        <dbReference type="RuleBase" id="RU366034"/>
    </source>
</evidence>
<dbReference type="OrthoDB" id="2861623at2759"/>
<accession>A0A067T6V4</accession>
<proteinExistence type="inferred from homology"/>
<name>A0A067T6V4_GALM3</name>
<dbReference type="GO" id="GO:0010333">
    <property type="term" value="F:terpene synthase activity"/>
    <property type="evidence" value="ECO:0007669"/>
    <property type="project" value="InterPro"/>
</dbReference>
<organism evidence="7 8">
    <name type="scientific">Galerina marginata (strain CBS 339.88)</name>
    <dbReference type="NCBI Taxonomy" id="685588"/>
    <lineage>
        <taxon>Eukaryota</taxon>
        <taxon>Fungi</taxon>
        <taxon>Dikarya</taxon>
        <taxon>Basidiomycota</taxon>
        <taxon>Agaricomycotina</taxon>
        <taxon>Agaricomycetes</taxon>
        <taxon>Agaricomycetidae</taxon>
        <taxon>Agaricales</taxon>
        <taxon>Agaricineae</taxon>
        <taxon>Strophariaceae</taxon>
        <taxon>Galerina</taxon>
    </lineage>
</organism>
<sequence length="342" mass="38851">MSSTSARQFYLPDLLASCPLNDATNPHYKEAAAESRAWINSYDIFTDRKRAFFVQGCNELLCSHVYSYAGREQLRTTCDFVNLLFVVDEVSDEQSGSDARATGQVFVKAMKYPDWDDGSILAKITKEFKARFLHLSGPKNSKRFETLCERYTECVAVEAELRERNEVADLATFIPLRRYNSAVLLCFSLVEYILGIDLEDEVYEDETFMKAYWAACDHVCWANDIYSYDMEQSKGISGNNIVTVLMQENGTNLQETADYVGIRCSQFVDSYISAKKELPPSLGADAARFIDSLGSWMVGNLVWSFETVRYFGPRHLEVKETGIVLLRPREVSEDSCSESDEE</sequence>
<dbReference type="Proteomes" id="UP000027222">
    <property type="component" value="Unassembled WGS sequence"/>
</dbReference>
<dbReference type="Pfam" id="PF19086">
    <property type="entry name" value="Terpene_syn_C_2"/>
    <property type="match status" value="1"/>
</dbReference>
<dbReference type="HOGENOM" id="CLU_042538_2_1_1"/>
<dbReference type="EMBL" id="KL142374">
    <property type="protein sequence ID" value="KDR78905.1"/>
    <property type="molecule type" value="Genomic_DNA"/>
</dbReference>
<dbReference type="InterPro" id="IPR034686">
    <property type="entry name" value="Terpene_cyclase-like_2"/>
</dbReference>
<evidence type="ECO:0000256" key="2">
    <source>
        <dbReference type="ARBA" id="ARBA00006333"/>
    </source>
</evidence>
<dbReference type="PANTHER" id="PTHR35201">
    <property type="entry name" value="TERPENE SYNTHASE"/>
    <property type="match status" value="1"/>
</dbReference>
<evidence type="ECO:0000256" key="3">
    <source>
        <dbReference type="ARBA" id="ARBA00022723"/>
    </source>
</evidence>
<evidence type="ECO:0000256" key="5">
    <source>
        <dbReference type="ARBA" id="ARBA00023239"/>
    </source>
</evidence>
<reference evidence="8" key="1">
    <citation type="journal article" date="2014" name="Proc. Natl. Acad. Sci. U.S.A.">
        <title>Extensive sampling of basidiomycete genomes demonstrates inadequacy of the white-rot/brown-rot paradigm for wood decay fungi.</title>
        <authorList>
            <person name="Riley R."/>
            <person name="Salamov A.A."/>
            <person name="Brown D.W."/>
            <person name="Nagy L.G."/>
            <person name="Floudas D."/>
            <person name="Held B.W."/>
            <person name="Levasseur A."/>
            <person name="Lombard V."/>
            <person name="Morin E."/>
            <person name="Otillar R."/>
            <person name="Lindquist E.A."/>
            <person name="Sun H."/>
            <person name="LaButti K.M."/>
            <person name="Schmutz J."/>
            <person name="Jabbour D."/>
            <person name="Luo H."/>
            <person name="Baker S.E."/>
            <person name="Pisabarro A.G."/>
            <person name="Walton J.D."/>
            <person name="Blanchette R.A."/>
            <person name="Henrissat B."/>
            <person name="Martin F."/>
            <person name="Cullen D."/>
            <person name="Hibbett D.S."/>
            <person name="Grigoriev I.V."/>
        </authorList>
    </citation>
    <scope>NUCLEOTIDE SEQUENCE [LARGE SCALE GENOMIC DNA]</scope>
    <source>
        <strain evidence="8">CBS 339.88</strain>
    </source>
</reference>
<dbReference type="Gene3D" id="1.10.600.10">
    <property type="entry name" value="Farnesyl Diphosphate Synthase"/>
    <property type="match status" value="1"/>
</dbReference>
<protein>
    <recommendedName>
        <fullName evidence="6">Terpene synthase</fullName>
        <ecNumber evidence="6">4.2.3.-</ecNumber>
    </recommendedName>
</protein>
<keyword evidence="5 6" id="KW-0456">Lyase</keyword>
<dbReference type="SFLD" id="SFLDS00005">
    <property type="entry name" value="Isoprenoid_Synthase_Type_I"/>
    <property type="match status" value="1"/>
</dbReference>
<evidence type="ECO:0000256" key="1">
    <source>
        <dbReference type="ARBA" id="ARBA00001946"/>
    </source>
</evidence>